<feature type="transmembrane region" description="Helical" evidence="1">
    <location>
        <begin position="86"/>
        <end position="105"/>
    </location>
</feature>
<keyword evidence="1" id="KW-0812">Transmembrane</keyword>
<gene>
    <name evidence="3" type="ORF">BN1232_06384</name>
</gene>
<feature type="transmembrane region" description="Helical" evidence="1">
    <location>
        <begin position="202"/>
        <end position="223"/>
    </location>
</feature>
<name>A0A0E3WEF5_MYCLN</name>
<feature type="transmembrane region" description="Helical" evidence="1">
    <location>
        <begin position="165"/>
        <end position="190"/>
    </location>
</feature>
<keyword evidence="1" id="KW-1133">Transmembrane helix</keyword>
<proteinExistence type="predicted"/>
<evidence type="ECO:0000256" key="1">
    <source>
        <dbReference type="SAM" id="Phobius"/>
    </source>
</evidence>
<evidence type="ECO:0000313" key="4">
    <source>
        <dbReference type="Proteomes" id="UP000199251"/>
    </source>
</evidence>
<keyword evidence="1" id="KW-0472">Membrane</keyword>
<feature type="transmembrane region" description="Helical" evidence="1">
    <location>
        <begin position="48"/>
        <end position="66"/>
    </location>
</feature>
<dbReference type="Proteomes" id="UP000199251">
    <property type="component" value="Unassembled WGS sequence"/>
</dbReference>
<evidence type="ECO:0000313" key="3">
    <source>
        <dbReference type="EMBL" id="CQD24795.1"/>
    </source>
</evidence>
<evidence type="ECO:0000259" key="2">
    <source>
        <dbReference type="Pfam" id="PF14342"/>
    </source>
</evidence>
<dbReference type="EMBL" id="CTEE01000003">
    <property type="protein sequence ID" value="CQD24795.1"/>
    <property type="molecule type" value="Genomic_DNA"/>
</dbReference>
<dbReference type="AlphaFoldDB" id="A0A0E3WEF5"/>
<accession>A0A0E3WEF5</accession>
<feature type="domain" description="DUF4396" evidence="2">
    <location>
        <begin position="91"/>
        <end position="225"/>
    </location>
</feature>
<organism evidence="3 4">
    <name type="scientific">Mycobacterium lentiflavum</name>
    <dbReference type="NCBI Taxonomy" id="141349"/>
    <lineage>
        <taxon>Bacteria</taxon>
        <taxon>Bacillati</taxon>
        <taxon>Actinomycetota</taxon>
        <taxon>Actinomycetes</taxon>
        <taxon>Mycobacteriales</taxon>
        <taxon>Mycobacteriaceae</taxon>
        <taxon>Mycobacterium</taxon>
        <taxon>Mycobacterium simiae complex</taxon>
    </lineage>
</organism>
<dbReference type="InterPro" id="IPR025509">
    <property type="entry name" value="DUF4396"/>
</dbReference>
<reference evidence="3 4" key="1">
    <citation type="submission" date="2015-03" db="EMBL/GenBank/DDBJ databases">
        <authorList>
            <person name="Urmite Genomes"/>
        </authorList>
    </citation>
    <scope>NUCLEOTIDE SEQUENCE [LARGE SCALE GENOMIC DNA]</scope>
    <source>
        <strain evidence="3 4">CSUR P1491</strain>
    </source>
</reference>
<dbReference type="STRING" id="141349.BN1232_06384"/>
<protein>
    <recommendedName>
        <fullName evidence="2">DUF4396 domain-containing protein</fullName>
    </recommendedName>
</protein>
<feature type="transmembrane region" description="Helical" evidence="1">
    <location>
        <begin position="125"/>
        <end position="144"/>
    </location>
</feature>
<dbReference type="Pfam" id="PF14342">
    <property type="entry name" value="DUF4396"/>
    <property type="match status" value="1"/>
</dbReference>
<sequence length="246" mass="26866">MMMMAMPAPEWVTVLGWVVTSVGVVLAGVILADIYVGGHRQPVHAMEAVWPITAIYAGPFALLAYYRWGRPATRKWQRQHGEPPRLGFPATVAVATIPGGAASMIGHAIAMPLVMWTGVTIAHQAVWPMILLIAAFALPLLIAFEYHWLSRTGSAQTAGQRLRAASLLSTLAILAFDVGMGASMLFVAFVLKYSGTSMALWLIMWAGMWLGFATAYPVVWWWLKNDATKSLSPAEITDTELVERAR</sequence>